<dbReference type="OrthoDB" id="5838683at2759"/>
<accession>A0A3P6QFW9</accession>
<organism evidence="1 2">
    <name type="scientific">Cylicostephanus goldi</name>
    <name type="common">Nematode worm</name>
    <dbReference type="NCBI Taxonomy" id="71465"/>
    <lineage>
        <taxon>Eukaryota</taxon>
        <taxon>Metazoa</taxon>
        <taxon>Ecdysozoa</taxon>
        <taxon>Nematoda</taxon>
        <taxon>Chromadorea</taxon>
        <taxon>Rhabditida</taxon>
        <taxon>Rhabditina</taxon>
        <taxon>Rhabditomorpha</taxon>
        <taxon>Strongyloidea</taxon>
        <taxon>Strongylidae</taxon>
        <taxon>Cylicostephanus</taxon>
    </lineage>
</organism>
<evidence type="ECO:0000313" key="2">
    <source>
        <dbReference type="Proteomes" id="UP000271889"/>
    </source>
</evidence>
<dbReference type="AlphaFoldDB" id="A0A3P6QFW9"/>
<name>A0A3P6QFW9_CYLGO</name>
<keyword evidence="2" id="KW-1185">Reference proteome</keyword>
<reference evidence="1 2" key="1">
    <citation type="submission" date="2018-11" db="EMBL/GenBank/DDBJ databases">
        <authorList>
            <consortium name="Pathogen Informatics"/>
        </authorList>
    </citation>
    <scope>NUCLEOTIDE SEQUENCE [LARGE SCALE GENOMIC DNA]</scope>
</reference>
<evidence type="ECO:0000313" key="1">
    <source>
        <dbReference type="EMBL" id="VDK50266.1"/>
    </source>
</evidence>
<gene>
    <name evidence="1" type="ORF">CGOC_LOCUS1731</name>
</gene>
<protein>
    <submittedName>
        <fullName evidence="1">Uncharacterized protein</fullName>
    </submittedName>
</protein>
<dbReference type="Proteomes" id="UP000271889">
    <property type="component" value="Unassembled WGS sequence"/>
</dbReference>
<proteinExistence type="predicted"/>
<sequence>MKFVSVDHCFHEGYIDCVPRADVIFIRFESSPDDPWAIDQIDVDIHFRLGIGPENAYQWHFEHSVLLPCTSWLKDAAMYQIGPRIGLFVKHAYHYMPKENERIRDWHSADLEFSNKANYRLMFRDCVENPKILTSYCKTMALL</sequence>
<dbReference type="EMBL" id="UYRV01003447">
    <property type="protein sequence ID" value="VDK50266.1"/>
    <property type="molecule type" value="Genomic_DNA"/>
</dbReference>